<dbReference type="SMART" id="SM00132">
    <property type="entry name" value="LIM"/>
    <property type="match status" value="2"/>
</dbReference>
<reference evidence="6" key="1">
    <citation type="submission" date="2021-03" db="EMBL/GenBank/DDBJ databases">
        <title>Comparative genomics and phylogenomic investigation of the class Geoglossomycetes provide insights into ecological specialization and systematics.</title>
        <authorList>
            <person name="Melie T."/>
            <person name="Pirro S."/>
            <person name="Miller A.N."/>
            <person name="Quandt A."/>
        </authorList>
    </citation>
    <scope>NUCLEOTIDE SEQUENCE</scope>
    <source>
        <strain evidence="6">GBOQ0MN5Z8</strain>
    </source>
</reference>
<name>A0A9P8L1T2_9PEZI</name>
<keyword evidence="2 3" id="KW-0862">Zinc</keyword>
<dbReference type="OrthoDB" id="8062037at2759"/>
<feature type="region of interest" description="Disordered" evidence="4">
    <location>
        <begin position="542"/>
        <end position="578"/>
    </location>
</feature>
<dbReference type="GO" id="GO:0046872">
    <property type="term" value="F:metal ion binding"/>
    <property type="evidence" value="ECO:0007669"/>
    <property type="project" value="UniProtKB-KW"/>
</dbReference>
<evidence type="ECO:0000256" key="4">
    <source>
        <dbReference type="SAM" id="MobiDB-lite"/>
    </source>
</evidence>
<feature type="region of interest" description="Disordered" evidence="4">
    <location>
        <begin position="268"/>
        <end position="339"/>
    </location>
</feature>
<evidence type="ECO:0000259" key="5">
    <source>
        <dbReference type="PROSITE" id="PS50023"/>
    </source>
</evidence>
<organism evidence="6 7">
    <name type="scientific">Glutinoglossum americanum</name>
    <dbReference type="NCBI Taxonomy" id="1670608"/>
    <lineage>
        <taxon>Eukaryota</taxon>
        <taxon>Fungi</taxon>
        <taxon>Dikarya</taxon>
        <taxon>Ascomycota</taxon>
        <taxon>Pezizomycotina</taxon>
        <taxon>Geoglossomycetes</taxon>
        <taxon>Geoglossales</taxon>
        <taxon>Geoglossaceae</taxon>
        <taxon>Glutinoglossum</taxon>
    </lineage>
</organism>
<evidence type="ECO:0000313" key="7">
    <source>
        <dbReference type="Proteomes" id="UP000698800"/>
    </source>
</evidence>
<feature type="domain" description="LIM zinc-binding" evidence="5">
    <location>
        <begin position="599"/>
        <end position="665"/>
    </location>
</feature>
<keyword evidence="1 3" id="KW-0479">Metal-binding</keyword>
<dbReference type="PROSITE" id="PS50023">
    <property type="entry name" value="LIM_DOMAIN_2"/>
    <property type="match status" value="2"/>
</dbReference>
<evidence type="ECO:0000256" key="2">
    <source>
        <dbReference type="ARBA" id="ARBA00022833"/>
    </source>
</evidence>
<dbReference type="InterPro" id="IPR001781">
    <property type="entry name" value="Znf_LIM"/>
</dbReference>
<gene>
    <name evidence="6" type="ORF">FGG08_005480</name>
</gene>
<sequence>MWFVIFFSALYGEQSGWQANVFAPLTAPGDVGEFAVEVFETPVCGRCHAEDGEETGDDSAGNAASGSDGCEDLRLGKTMRRMKALEAGGQPKGGRKSVARRSKRQRHGVVKDVAEGLKIQEGVHVCQDIQSDMAVNPPHTDGSKDGTSNPPNPPTKDRPHKSVSTTIRHPALEFRVQSPQRRHPSLRRDTPVPYISIFDPLNTPAFKPVSKSKKPPRWMSRKPSSIAGALQLAPRSQPVRPEDVSVLASHEVVVVVQQQLPEAIVKEAEQPPPTSSLIPKSSLQFQKSRRRSGGGGASSPHPLVVSFAASPPNPKTHQRVSPAARQKLKSRKATPIPPTFTRKELSSYPFFQNPRRPIVPAVESSWGNLSKLSPGLFPYGESAGGATSGSGEPVVVGGGKGRKGGGEIVMNRGVVLGQPRVISSFRSTEYLDKYRDRDGGGGKGESTTSTNPTLTHTCPCCSGTISPSIPPSIPSTIKASNGHHYHLPCFTCRICRKPIDTAKGKLDDYMFLMQIPHHRRCVAGEMIGKKKGARGNNKDASVALLKPRGDTPPDPPPPNPRAHKIAATTASPPKDHNALSSFFSVRKKPPIPPLPPLDPACAACGLPLLPPSDILLGPSETKVHKPCMRCRRCGDRMATTRWYEWDGKGLMVLLCRECWRRGRRERGYTVEEIGREEKGLLGG</sequence>
<dbReference type="GO" id="GO:0030695">
    <property type="term" value="F:GTPase regulator activity"/>
    <property type="evidence" value="ECO:0007669"/>
    <property type="project" value="UniProtKB-ARBA"/>
</dbReference>
<feature type="region of interest" description="Disordered" evidence="4">
    <location>
        <begin position="50"/>
        <end position="112"/>
    </location>
</feature>
<feature type="domain" description="LIM zinc-binding" evidence="5">
    <location>
        <begin position="456"/>
        <end position="533"/>
    </location>
</feature>
<comment type="caution">
    <text evidence="6">The sequence shown here is derived from an EMBL/GenBank/DDBJ whole genome shotgun (WGS) entry which is preliminary data.</text>
</comment>
<proteinExistence type="predicted"/>
<dbReference type="Gene3D" id="2.10.110.10">
    <property type="entry name" value="Cysteine Rich Protein"/>
    <property type="match status" value="2"/>
</dbReference>
<protein>
    <recommendedName>
        <fullName evidence="5">LIM zinc-binding domain-containing protein</fullName>
    </recommendedName>
</protein>
<dbReference type="CDD" id="cd08368">
    <property type="entry name" value="LIM"/>
    <property type="match status" value="1"/>
</dbReference>
<evidence type="ECO:0000313" key="6">
    <source>
        <dbReference type="EMBL" id="KAH0537798.1"/>
    </source>
</evidence>
<feature type="compositionally biased region" description="Basic residues" evidence="4">
    <location>
        <begin position="93"/>
        <end position="108"/>
    </location>
</feature>
<dbReference type="AlphaFoldDB" id="A0A9P8L1T2"/>
<accession>A0A9P8L1T2</accession>
<keyword evidence="7" id="KW-1185">Reference proteome</keyword>
<evidence type="ECO:0000256" key="3">
    <source>
        <dbReference type="PROSITE-ProRule" id="PRU00125"/>
    </source>
</evidence>
<feature type="compositionally biased region" description="Pro residues" evidence="4">
    <location>
        <begin position="550"/>
        <end position="560"/>
    </location>
</feature>
<evidence type="ECO:0000256" key="1">
    <source>
        <dbReference type="ARBA" id="ARBA00022723"/>
    </source>
</evidence>
<keyword evidence="3" id="KW-0440">LIM domain</keyword>
<feature type="compositionally biased region" description="Polar residues" evidence="4">
    <location>
        <begin position="275"/>
        <end position="286"/>
    </location>
</feature>
<dbReference type="Proteomes" id="UP000698800">
    <property type="component" value="Unassembled WGS sequence"/>
</dbReference>
<dbReference type="EMBL" id="JAGHQL010000131">
    <property type="protein sequence ID" value="KAH0537798.1"/>
    <property type="molecule type" value="Genomic_DNA"/>
</dbReference>
<feature type="region of interest" description="Disordered" evidence="4">
    <location>
        <begin position="133"/>
        <end position="168"/>
    </location>
</feature>